<dbReference type="Proteomes" id="UP000625033">
    <property type="component" value="Unassembled WGS sequence"/>
</dbReference>
<dbReference type="InterPro" id="IPR042267">
    <property type="entry name" value="VTC_sf"/>
</dbReference>
<dbReference type="EMBL" id="JADOTZ010000001">
    <property type="protein sequence ID" value="MBG6084953.1"/>
    <property type="molecule type" value="Genomic_DNA"/>
</dbReference>
<proteinExistence type="predicted"/>
<evidence type="ECO:0000259" key="1">
    <source>
        <dbReference type="Pfam" id="PF09359"/>
    </source>
</evidence>
<accession>A0A931DDS7</accession>
<evidence type="ECO:0000313" key="2">
    <source>
        <dbReference type="EMBL" id="MBG6084953.1"/>
    </source>
</evidence>
<dbReference type="AlphaFoldDB" id="A0A931DDS7"/>
<dbReference type="InterPro" id="IPR018966">
    <property type="entry name" value="VTC_domain"/>
</dbReference>
<dbReference type="RefSeq" id="WP_196836192.1">
    <property type="nucleotide sequence ID" value="NZ_JADOTZ010000001.1"/>
</dbReference>
<name>A0A931DDS7_9MICC</name>
<keyword evidence="3" id="KW-1185">Reference proteome</keyword>
<feature type="domain" description="VTC" evidence="1">
    <location>
        <begin position="25"/>
        <end position="236"/>
    </location>
</feature>
<dbReference type="Pfam" id="PF09359">
    <property type="entry name" value="VTC"/>
    <property type="match status" value="1"/>
</dbReference>
<dbReference type="SUPFAM" id="SSF55154">
    <property type="entry name" value="CYTH-like phosphatases"/>
    <property type="match status" value="1"/>
</dbReference>
<sequence>MISPVASLPSVDLETMNAAAALQHRTDRKYILGTGTAERVLADLPDGSRVLEIAGRRDFGYHSVYFDTEDLASYHLSAHRRRRRFKVRTRTYEDTGSSFLELKTRGGRGQTIKERIAHPPGHAQTLTPTGRRYLAERLDAAWGHCPEGLEQLHPVLTSRYRRQSVLLPEGAGRITVDTGLIWEDTADPDHAFTLSDQVILETKSAGAAGPLDRLLWRAGIRPVRISKFATGLAVLHPHLPANRWHRTLTQHRVRRLTPTGAPR</sequence>
<evidence type="ECO:0000313" key="3">
    <source>
        <dbReference type="Proteomes" id="UP000625033"/>
    </source>
</evidence>
<dbReference type="InterPro" id="IPR033469">
    <property type="entry name" value="CYTH-like_dom_sf"/>
</dbReference>
<dbReference type="GO" id="GO:0006799">
    <property type="term" value="P:polyphosphate biosynthetic process"/>
    <property type="evidence" value="ECO:0007669"/>
    <property type="project" value="UniProtKB-ARBA"/>
</dbReference>
<reference evidence="2" key="1">
    <citation type="submission" date="2020-11" db="EMBL/GenBank/DDBJ databases">
        <title>Sequencing the genomes of 1000 actinobacteria strains.</title>
        <authorList>
            <person name="Klenk H.-P."/>
        </authorList>
    </citation>
    <scope>NUCLEOTIDE SEQUENCE</scope>
    <source>
        <strain evidence="2">DSM 26152</strain>
    </source>
</reference>
<dbReference type="Gene3D" id="3.20.100.30">
    <property type="entry name" value="VTC, catalytic tunnel domain"/>
    <property type="match status" value="1"/>
</dbReference>
<organism evidence="2 3">
    <name type="scientific">Zhihengliuella flava</name>
    <dbReference type="NCBI Taxonomy" id="1285193"/>
    <lineage>
        <taxon>Bacteria</taxon>
        <taxon>Bacillati</taxon>
        <taxon>Actinomycetota</taxon>
        <taxon>Actinomycetes</taxon>
        <taxon>Micrococcales</taxon>
        <taxon>Micrococcaceae</taxon>
        <taxon>Zhihengliuella</taxon>
    </lineage>
</organism>
<comment type="caution">
    <text evidence="2">The sequence shown here is derived from an EMBL/GenBank/DDBJ whole genome shotgun (WGS) entry which is preliminary data.</text>
</comment>
<gene>
    <name evidence="2" type="ORF">IW252_001720</name>
</gene>
<dbReference type="CDD" id="cd07750">
    <property type="entry name" value="PolyPPase_VTC_like"/>
    <property type="match status" value="1"/>
</dbReference>
<protein>
    <recommendedName>
        <fullName evidence="1">VTC domain-containing protein</fullName>
    </recommendedName>
</protein>